<evidence type="ECO:0000256" key="2">
    <source>
        <dbReference type="ARBA" id="ARBA00022801"/>
    </source>
</evidence>
<dbReference type="InterPro" id="IPR047187">
    <property type="entry name" value="SF1_C_Upf1"/>
</dbReference>
<keyword evidence="9" id="KW-1185">Reference proteome</keyword>
<sequence length="1003" mass="113510">MANTGSTSKKRQEFLDVIFSWSLSDVLNKHLYKFQVEEVPLTFSSTTHYMNSFIYLLLEETRADMFSQLAGISQAPASPFFGLRKMPTDSRKKMFYRMTLTGTKYDPLVGDLIALTQVKPKRIDDLARSNNPFLLAYVTNVINESPMTIEVVSSNDLIDSSLCEMKERPKGFIVYLTNLTTNMRIWQALNPAANMNLVQTTLSPSSSVAGDCDKCCIDGEKGIIDSKVRHAFDSFKLDTSQEAAVLSCLAAKKCCHKTSCTKLIWGPPGTGKTKTVASLLFVLLREKHRTLTCAPTNIAVVGVAKRLLSLLSNHNLGCETYGFGDIILFGNRERMKISVDHEELLDVFLDNRVNVLGNCLSLWKTYTGDMIRLLQNPMKEYQCFLVPKKTKAKSKKEKEQKPVEKHDVIQLTFEEFVMNRFSGLSKKLTACIRNLYTHLPTSVIPLKFAKKMNCLVDLIQKVGESVKEIVTRKQSLKKAFESGVNISHFMKLRLRKTECLQALNDLRAASFIPKSMNITKLKNFCLSNACLIFCTASSSIKLCIKGMTPIEMVLIDEAAQLKECESVIPLQLPGVRNAVLVGDERQLPPMVQSKICSDAKFGRSLFERLVLLGHQKHLLNVQYRMHPSISQFPNTEFYNGQILDGPNVIDKAREQRFLQEDMYGAYSFINVDSAKEEFDKNHSTKNMVEVAVIAQIVANLFKESVSKKRKVTVGCISPYKAQVDAIQAKLGTKYNQEENGWSFSVNVRSVDGFQGSEEDVIIFSSVRCNHRGSVGFLSSRERANVALTRARHCLWIVGNKETMIKSGSVWNTLVYDAENRGCVFDAHEDKNLAQVIIHTMIEFANFGSLLKTDSILFKEARWKVNFTNTFLERIAGISNPNVCKQVASLLVKLSSGWRQAKKNKSNSYNNTRAMFDMLEIYNVDGHFHLVWSVDIVYENSLCVQVLKFWDILVLSQIQQRAKHLESAFGNYTLEMINRCQTKRLERYMRSTVFNISLFAQILL</sequence>
<dbReference type="GO" id="GO:0005694">
    <property type="term" value="C:chromosome"/>
    <property type="evidence" value="ECO:0007669"/>
    <property type="project" value="UniProtKB-ARBA"/>
</dbReference>
<dbReference type="InParanoid" id="A0A251VFM9"/>
<dbReference type="SUPFAM" id="SSF52540">
    <property type="entry name" value="P-loop containing nucleoside triphosphate hydrolases"/>
    <property type="match status" value="1"/>
</dbReference>
<evidence type="ECO:0000256" key="4">
    <source>
        <dbReference type="ARBA" id="ARBA00022840"/>
    </source>
</evidence>
<evidence type="ECO:0000259" key="7">
    <source>
        <dbReference type="Pfam" id="PF20073"/>
    </source>
</evidence>
<dbReference type="Proteomes" id="UP000215914">
    <property type="component" value="Chromosome 2"/>
</dbReference>
<dbReference type="AlphaFoldDB" id="A0A251VFM9"/>
<dbReference type="Pfam" id="PF13086">
    <property type="entry name" value="AAA_11"/>
    <property type="match status" value="1"/>
</dbReference>
<evidence type="ECO:0000256" key="3">
    <source>
        <dbReference type="ARBA" id="ARBA00022806"/>
    </source>
</evidence>
<dbReference type="CDD" id="cd18808">
    <property type="entry name" value="SF1_C_Upf1"/>
    <property type="match status" value="1"/>
</dbReference>
<dbReference type="InterPro" id="IPR041679">
    <property type="entry name" value="DNA2/NAM7-like_C"/>
</dbReference>
<dbReference type="InterPro" id="IPR041677">
    <property type="entry name" value="DNA2/NAM7_AAA_11"/>
</dbReference>
<organism evidence="8 9">
    <name type="scientific">Helianthus annuus</name>
    <name type="common">Common sunflower</name>
    <dbReference type="NCBI Taxonomy" id="4232"/>
    <lineage>
        <taxon>Eukaryota</taxon>
        <taxon>Viridiplantae</taxon>
        <taxon>Streptophyta</taxon>
        <taxon>Embryophyta</taxon>
        <taxon>Tracheophyta</taxon>
        <taxon>Spermatophyta</taxon>
        <taxon>Magnoliopsida</taxon>
        <taxon>eudicotyledons</taxon>
        <taxon>Gunneridae</taxon>
        <taxon>Pentapetalae</taxon>
        <taxon>asterids</taxon>
        <taxon>campanulids</taxon>
        <taxon>Asterales</taxon>
        <taxon>Asteraceae</taxon>
        <taxon>Asteroideae</taxon>
        <taxon>Heliantheae alliance</taxon>
        <taxon>Heliantheae</taxon>
        <taxon>Helianthus</taxon>
    </lineage>
</organism>
<name>A0A251VFM9_HELAN</name>
<evidence type="ECO:0000313" key="8">
    <source>
        <dbReference type="EMBL" id="OTG34438.1"/>
    </source>
</evidence>
<keyword evidence="3" id="KW-0347">Helicase</keyword>
<dbReference type="FunFam" id="3.40.50.300:FF:000326">
    <property type="entry name" value="P-loop containing nucleoside triphosphate hydrolase"/>
    <property type="match status" value="1"/>
</dbReference>
<dbReference type="PANTHER" id="PTHR10887">
    <property type="entry name" value="DNA2/NAM7 HELICASE FAMILY"/>
    <property type="match status" value="1"/>
</dbReference>
<feature type="domain" description="DNA2/NAM7 helicase-like C-terminal" evidence="6">
    <location>
        <begin position="602"/>
        <end position="800"/>
    </location>
</feature>
<dbReference type="InterPro" id="IPR027417">
    <property type="entry name" value="P-loop_NTPase"/>
</dbReference>
<dbReference type="InterPro" id="IPR045529">
    <property type="entry name" value="DUF6469"/>
</dbReference>
<feature type="domain" description="DUF6469" evidence="7">
    <location>
        <begin position="104"/>
        <end position="194"/>
    </location>
</feature>
<dbReference type="InterPro" id="IPR045055">
    <property type="entry name" value="DNA2/NAM7-like"/>
</dbReference>
<dbReference type="EMBL" id="CM007891">
    <property type="protein sequence ID" value="OTG34438.1"/>
    <property type="molecule type" value="Genomic_DNA"/>
</dbReference>
<reference evidence="9" key="1">
    <citation type="journal article" date="2017" name="Nature">
        <title>The sunflower genome provides insights into oil metabolism, flowering and Asterid evolution.</title>
        <authorList>
            <person name="Badouin H."/>
            <person name="Gouzy J."/>
            <person name="Grassa C.J."/>
            <person name="Murat F."/>
            <person name="Staton S.E."/>
            <person name="Cottret L."/>
            <person name="Lelandais-Briere C."/>
            <person name="Owens G.L."/>
            <person name="Carrere S."/>
            <person name="Mayjonade B."/>
            <person name="Legrand L."/>
            <person name="Gill N."/>
            <person name="Kane N.C."/>
            <person name="Bowers J.E."/>
            <person name="Hubner S."/>
            <person name="Bellec A."/>
            <person name="Berard A."/>
            <person name="Berges H."/>
            <person name="Blanchet N."/>
            <person name="Boniface M.C."/>
            <person name="Brunel D."/>
            <person name="Catrice O."/>
            <person name="Chaidir N."/>
            <person name="Claudel C."/>
            <person name="Donnadieu C."/>
            <person name="Faraut T."/>
            <person name="Fievet G."/>
            <person name="Helmstetter N."/>
            <person name="King M."/>
            <person name="Knapp S.J."/>
            <person name="Lai Z."/>
            <person name="Le Paslier M.C."/>
            <person name="Lippi Y."/>
            <person name="Lorenzon L."/>
            <person name="Mandel J.R."/>
            <person name="Marage G."/>
            <person name="Marchand G."/>
            <person name="Marquand E."/>
            <person name="Bret-Mestries E."/>
            <person name="Morien E."/>
            <person name="Nambeesan S."/>
            <person name="Nguyen T."/>
            <person name="Pegot-Espagnet P."/>
            <person name="Pouilly N."/>
            <person name="Raftis F."/>
            <person name="Sallet E."/>
            <person name="Schiex T."/>
            <person name="Thomas J."/>
            <person name="Vandecasteele C."/>
            <person name="Vares D."/>
            <person name="Vear F."/>
            <person name="Vautrin S."/>
            <person name="Crespi M."/>
            <person name="Mangin B."/>
            <person name="Burke J.M."/>
            <person name="Salse J."/>
            <person name="Munos S."/>
            <person name="Vincourt P."/>
            <person name="Rieseberg L.H."/>
            <person name="Langlade N.B."/>
        </authorList>
    </citation>
    <scope>NUCLEOTIDE SEQUENCE [LARGE SCALE GENOMIC DNA]</scope>
    <source>
        <strain evidence="9">cv. SF193</strain>
    </source>
</reference>
<keyword evidence="4" id="KW-0067">ATP-binding</keyword>
<evidence type="ECO:0000313" key="9">
    <source>
        <dbReference type="Proteomes" id="UP000215914"/>
    </source>
</evidence>
<gene>
    <name evidence="8" type="ORF">HannXRQ_Chr02g0045821</name>
</gene>
<dbReference type="GO" id="GO:0005524">
    <property type="term" value="F:ATP binding"/>
    <property type="evidence" value="ECO:0007669"/>
    <property type="project" value="UniProtKB-KW"/>
</dbReference>
<evidence type="ECO:0000259" key="5">
    <source>
        <dbReference type="Pfam" id="PF13086"/>
    </source>
</evidence>
<dbReference type="PANTHER" id="PTHR10887:SF505">
    <property type="entry name" value="P-LOOP CONTAINING NUCLEOSIDE TRIPHOSPHATE HYDROLASE-RELATED"/>
    <property type="match status" value="1"/>
</dbReference>
<protein>
    <submittedName>
        <fullName evidence="8">Putative P-loop containing nucleoside triphosphate hydrolase</fullName>
    </submittedName>
</protein>
<dbReference type="Pfam" id="PF20073">
    <property type="entry name" value="DUF6469"/>
    <property type="match status" value="1"/>
</dbReference>
<dbReference type="Gene3D" id="3.40.50.300">
    <property type="entry name" value="P-loop containing nucleotide triphosphate hydrolases"/>
    <property type="match status" value="2"/>
</dbReference>
<accession>A0A251VFM9</accession>
<dbReference type="OMA" id="NARECHH"/>
<proteinExistence type="predicted"/>
<evidence type="ECO:0000256" key="1">
    <source>
        <dbReference type="ARBA" id="ARBA00022741"/>
    </source>
</evidence>
<dbReference type="GO" id="GO:0003723">
    <property type="term" value="F:RNA binding"/>
    <property type="evidence" value="ECO:0000318"/>
    <property type="project" value="GO_Central"/>
</dbReference>
<dbReference type="GO" id="GO:0016787">
    <property type="term" value="F:hydrolase activity"/>
    <property type="evidence" value="ECO:0007669"/>
    <property type="project" value="UniProtKB-KW"/>
</dbReference>
<keyword evidence="1" id="KW-0547">Nucleotide-binding</keyword>
<dbReference type="Pfam" id="PF13087">
    <property type="entry name" value="AAA_12"/>
    <property type="match status" value="1"/>
</dbReference>
<keyword evidence="2 8" id="KW-0378">Hydrolase</keyword>
<feature type="domain" description="DNA2/NAM7 helicase helicase" evidence="5">
    <location>
        <begin position="236"/>
        <end position="594"/>
    </location>
</feature>
<dbReference type="GO" id="GO:0004386">
    <property type="term" value="F:helicase activity"/>
    <property type="evidence" value="ECO:0007669"/>
    <property type="project" value="UniProtKB-KW"/>
</dbReference>
<evidence type="ECO:0000259" key="6">
    <source>
        <dbReference type="Pfam" id="PF13087"/>
    </source>
</evidence>